<dbReference type="PANTHER" id="PTHR32315">
    <property type="entry name" value="ADENINE PHOSPHORIBOSYLTRANSFERASE"/>
    <property type="match status" value="1"/>
</dbReference>
<keyword evidence="6" id="KW-0963">Cytoplasm</keyword>
<dbReference type="GO" id="GO:0016208">
    <property type="term" value="F:AMP binding"/>
    <property type="evidence" value="ECO:0007669"/>
    <property type="project" value="TreeGrafter"/>
</dbReference>
<comment type="pathway">
    <text evidence="3">Purine metabolism; AMP biosynthesis via salvage pathway; AMP from adenine: step 1/1.</text>
</comment>
<name>A0A0L7LGW3_OPEBR</name>
<dbReference type="CDD" id="cd06223">
    <property type="entry name" value="PRTases_typeI"/>
    <property type="match status" value="1"/>
</dbReference>
<protein>
    <recommendedName>
        <fullName evidence="5">adenine phosphoribosyltransferase</fullName>
        <ecNumber evidence="5">2.4.2.7</ecNumber>
    </recommendedName>
</protein>
<keyword evidence="7" id="KW-0328">Glycosyltransferase</keyword>
<comment type="subcellular location">
    <subcellularLocation>
        <location evidence="2">Cytoplasm</location>
    </subcellularLocation>
</comment>
<feature type="non-terminal residue" evidence="11">
    <location>
        <position position="121"/>
    </location>
</feature>
<dbReference type="GO" id="GO:0005737">
    <property type="term" value="C:cytoplasm"/>
    <property type="evidence" value="ECO:0007669"/>
    <property type="project" value="UniProtKB-SubCell"/>
</dbReference>
<evidence type="ECO:0000256" key="8">
    <source>
        <dbReference type="ARBA" id="ARBA00022679"/>
    </source>
</evidence>
<evidence type="ECO:0000313" key="12">
    <source>
        <dbReference type="Proteomes" id="UP000037510"/>
    </source>
</evidence>
<evidence type="ECO:0000256" key="1">
    <source>
        <dbReference type="ARBA" id="ARBA00000868"/>
    </source>
</evidence>
<evidence type="ECO:0000313" key="11">
    <source>
        <dbReference type="EMBL" id="KOB74446.1"/>
    </source>
</evidence>
<evidence type="ECO:0000259" key="10">
    <source>
        <dbReference type="Pfam" id="PF00156"/>
    </source>
</evidence>
<evidence type="ECO:0000256" key="4">
    <source>
        <dbReference type="ARBA" id="ARBA00008391"/>
    </source>
</evidence>
<proteinExistence type="inferred from homology"/>
<dbReference type="GO" id="GO:0044209">
    <property type="term" value="P:AMP salvage"/>
    <property type="evidence" value="ECO:0007669"/>
    <property type="project" value="TreeGrafter"/>
</dbReference>
<dbReference type="AlphaFoldDB" id="A0A0L7LGW3"/>
<evidence type="ECO:0000256" key="2">
    <source>
        <dbReference type="ARBA" id="ARBA00004496"/>
    </source>
</evidence>
<dbReference type="EMBL" id="JTDY01001238">
    <property type="protein sequence ID" value="KOB74446.1"/>
    <property type="molecule type" value="Genomic_DNA"/>
</dbReference>
<evidence type="ECO:0000256" key="3">
    <source>
        <dbReference type="ARBA" id="ARBA00004659"/>
    </source>
</evidence>
<evidence type="ECO:0000256" key="6">
    <source>
        <dbReference type="ARBA" id="ARBA00022490"/>
    </source>
</evidence>
<keyword evidence="8 11" id="KW-0808">Transferase</keyword>
<evidence type="ECO:0000256" key="5">
    <source>
        <dbReference type="ARBA" id="ARBA00011893"/>
    </source>
</evidence>
<gene>
    <name evidence="11" type="ORF">OBRU01_09130</name>
</gene>
<keyword evidence="12" id="KW-1185">Reference proteome</keyword>
<dbReference type="InterPro" id="IPR050054">
    <property type="entry name" value="UPRTase/APRTase"/>
</dbReference>
<sequence>IADGPTCRLLNSLLIETVRRKFPDVDALIGLESRGFLFAFSLAAELQVGCIPVRKKGKLPGEVVAFKYDLEYGSKDTIRPGLKCLIVDDLIATGGSITAAVNLLRSCGAEVLGCLVVIELE</sequence>
<comment type="similarity">
    <text evidence="4">Belongs to the purine/pyrimidine phosphoribosyltransferase family.</text>
</comment>
<dbReference type="InterPro" id="IPR000836">
    <property type="entry name" value="PRTase_dom"/>
</dbReference>
<dbReference type="PANTHER" id="PTHR32315:SF3">
    <property type="entry name" value="ADENINE PHOSPHORIBOSYLTRANSFERASE"/>
    <property type="match status" value="1"/>
</dbReference>
<organism evidence="11 12">
    <name type="scientific">Operophtera brumata</name>
    <name type="common">Winter moth</name>
    <name type="synonym">Phalaena brumata</name>
    <dbReference type="NCBI Taxonomy" id="104452"/>
    <lineage>
        <taxon>Eukaryota</taxon>
        <taxon>Metazoa</taxon>
        <taxon>Ecdysozoa</taxon>
        <taxon>Arthropoda</taxon>
        <taxon>Hexapoda</taxon>
        <taxon>Insecta</taxon>
        <taxon>Pterygota</taxon>
        <taxon>Neoptera</taxon>
        <taxon>Endopterygota</taxon>
        <taxon>Lepidoptera</taxon>
        <taxon>Glossata</taxon>
        <taxon>Ditrysia</taxon>
        <taxon>Geometroidea</taxon>
        <taxon>Geometridae</taxon>
        <taxon>Larentiinae</taxon>
        <taxon>Operophtera</taxon>
    </lineage>
</organism>
<keyword evidence="9" id="KW-0660">Purine salvage</keyword>
<dbReference type="EC" id="2.4.2.7" evidence="5"/>
<evidence type="ECO:0000256" key="9">
    <source>
        <dbReference type="ARBA" id="ARBA00022726"/>
    </source>
</evidence>
<dbReference type="InterPro" id="IPR029057">
    <property type="entry name" value="PRTase-like"/>
</dbReference>
<dbReference type="GO" id="GO:0003999">
    <property type="term" value="F:adenine phosphoribosyltransferase activity"/>
    <property type="evidence" value="ECO:0007669"/>
    <property type="project" value="UniProtKB-EC"/>
</dbReference>
<reference evidence="11 12" key="1">
    <citation type="journal article" date="2015" name="Genome Biol. Evol.">
        <title>The genome of winter moth (Operophtera brumata) provides a genomic perspective on sexual dimorphism and phenology.</title>
        <authorList>
            <person name="Derks M.F."/>
            <person name="Smit S."/>
            <person name="Salis L."/>
            <person name="Schijlen E."/>
            <person name="Bossers A."/>
            <person name="Mateman C."/>
            <person name="Pijl A.S."/>
            <person name="de Ridder D."/>
            <person name="Groenen M.A."/>
            <person name="Visser M.E."/>
            <person name="Megens H.J."/>
        </authorList>
    </citation>
    <scope>NUCLEOTIDE SEQUENCE [LARGE SCALE GENOMIC DNA]</scope>
    <source>
        <strain evidence="11">WM2013NL</strain>
        <tissue evidence="11">Head and thorax</tissue>
    </source>
</reference>
<feature type="domain" description="Phosphoribosyltransferase" evidence="10">
    <location>
        <begin position="16"/>
        <end position="118"/>
    </location>
</feature>
<dbReference type="Gene3D" id="3.40.50.2020">
    <property type="match status" value="1"/>
</dbReference>
<feature type="non-terminal residue" evidence="11">
    <location>
        <position position="1"/>
    </location>
</feature>
<dbReference type="GO" id="GO:0002055">
    <property type="term" value="F:adenine binding"/>
    <property type="evidence" value="ECO:0007669"/>
    <property type="project" value="TreeGrafter"/>
</dbReference>
<comment type="caution">
    <text evidence="11">The sequence shown here is derived from an EMBL/GenBank/DDBJ whole genome shotgun (WGS) entry which is preliminary data.</text>
</comment>
<comment type="catalytic activity">
    <reaction evidence="1">
        <text>AMP + diphosphate = 5-phospho-alpha-D-ribose 1-diphosphate + adenine</text>
        <dbReference type="Rhea" id="RHEA:16609"/>
        <dbReference type="ChEBI" id="CHEBI:16708"/>
        <dbReference type="ChEBI" id="CHEBI:33019"/>
        <dbReference type="ChEBI" id="CHEBI:58017"/>
        <dbReference type="ChEBI" id="CHEBI:456215"/>
        <dbReference type="EC" id="2.4.2.7"/>
    </reaction>
</comment>
<dbReference type="GO" id="GO:0006168">
    <property type="term" value="P:adenine salvage"/>
    <property type="evidence" value="ECO:0007669"/>
    <property type="project" value="TreeGrafter"/>
</dbReference>
<dbReference type="STRING" id="104452.A0A0L7LGW3"/>
<dbReference type="Proteomes" id="UP000037510">
    <property type="component" value="Unassembled WGS sequence"/>
</dbReference>
<dbReference type="GO" id="GO:0006166">
    <property type="term" value="P:purine ribonucleoside salvage"/>
    <property type="evidence" value="ECO:0007669"/>
    <property type="project" value="UniProtKB-KW"/>
</dbReference>
<dbReference type="Pfam" id="PF00156">
    <property type="entry name" value="Pribosyltran"/>
    <property type="match status" value="1"/>
</dbReference>
<dbReference type="SUPFAM" id="SSF53271">
    <property type="entry name" value="PRTase-like"/>
    <property type="match status" value="1"/>
</dbReference>
<accession>A0A0L7LGW3</accession>
<evidence type="ECO:0000256" key="7">
    <source>
        <dbReference type="ARBA" id="ARBA00022676"/>
    </source>
</evidence>